<dbReference type="KEGG" id="vg:14012979"/>
<sequence length="112" mass="12928">MKNELRGLLSTQTFLKRISTEEIDFIRKELLNQLFDSAIKNFANDLTVIHKDKIVSIKILVCNTNTNTFEYIKSDFVINEFSCSLFNATCLVDSIEGYIRITRVHCKFIVDG</sequence>
<proteinExistence type="predicted"/>
<protein>
    <submittedName>
        <fullName evidence="1">Uncharacterized protein</fullName>
    </submittedName>
</protein>
<dbReference type="RefSeq" id="YP_007007546.1">
    <property type="nucleotide sequence ID" value="NC_019526.1"/>
</dbReference>
<dbReference type="Proteomes" id="UP000007524">
    <property type="component" value="Segment"/>
</dbReference>
<evidence type="ECO:0000313" key="2">
    <source>
        <dbReference type="Proteomes" id="UP000007524"/>
    </source>
</evidence>
<reference evidence="1 2" key="1">
    <citation type="journal article" date="2012" name="J. Virol.">
        <title>Genome of Klebsiella sp.-Infecting Bacteriophage vB_KleM_RaK2.</title>
        <authorList>
            <person name="Simoliunas E."/>
            <person name="Kaliniene L."/>
            <person name="Truncaite L."/>
            <person name="Klausa V."/>
            <person name="Zajanckauskaite A."/>
            <person name="Meskys R."/>
        </authorList>
    </citation>
    <scope>NUCLEOTIDE SEQUENCE [LARGE SCALE GENOMIC DNA]</scope>
</reference>
<dbReference type="EMBL" id="JQ513383">
    <property type="protein sequence ID" value="AFA44664.1"/>
    <property type="molecule type" value="Genomic_DNA"/>
</dbReference>
<dbReference type="GeneID" id="14012979"/>
<evidence type="ECO:0000313" key="1">
    <source>
        <dbReference type="EMBL" id="AFA44664.1"/>
    </source>
</evidence>
<accession>H6X4J8</accession>
<organism evidence="1 2">
    <name type="scientific">Klebsiella phage vB_KleM_RaK2</name>
    <dbReference type="NCBI Taxonomy" id="1147094"/>
    <lineage>
        <taxon>Viruses</taxon>
        <taxon>Duplodnaviria</taxon>
        <taxon>Heunggongvirae</taxon>
        <taxon>Uroviricota</taxon>
        <taxon>Caudoviricetes</taxon>
        <taxon>Alcyoneusvirus</taxon>
        <taxon>Alcyoneusvirus RaK2</taxon>
    </lineage>
</organism>
<gene>
    <name evidence="1" type="ORF">RaK2_00391</name>
</gene>
<name>H6X4J8_9CAUD</name>
<keyword evidence="2" id="KW-1185">Reference proteome</keyword>